<dbReference type="PANTHER" id="PTHR33524">
    <property type="entry name" value="C5ORF35"/>
    <property type="match status" value="1"/>
</dbReference>
<organism evidence="1 2">
    <name type="scientific">Trichinella spiralis</name>
    <name type="common">Trichina worm</name>
    <dbReference type="NCBI Taxonomy" id="6334"/>
    <lineage>
        <taxon>Eukaryota</taxon>
        <taxon>Metazoa</taxon>
        <taxon>Ecdysozoa</taxon>
        <taxon>Nematoda</taxon>
        <taxon>Enoplea</taxon>
        <taxon>Dorylaimia</taxon>
        <taxon>Trichinellida</taxon>
        <taxon>Trichinellidae</taxon>
        <taxon>Trichinella</taxon>
    </lineage>
</organism>
<evidence type="ECO:0000313" key="1">
    <source>
        <dbReference type="EMBL" id="KAL1246428.1"/>
    </source>
</evidence>
<reference evidence="1 2" key="1">
    <citation type="submission" date="2024-07" db="EMBL/GenBank/DDBJ databases">
        <title>Enhanced genomic and transcriptomic resources for Trichinella pseudospiralis and T. spiralis underpin the discovery of pronounced molecular differences between stages and species.</title>
        <authorList>
            <person name="Pasi K.K."/>
            <person name="La Rosa G."/>
            <person name="Gomez-Morales M.A."/>
            <person name="Tosini F."/>
            <person name="Sumanam S."/>
            <person name="Young N.D."/>
            <person name="Chang B.C."/>
            <person name="Robin G.B."/>
        </authorList>
    </citation>
    <scope>NUCLEOTIDE SEQUENCE [LARGE SCALE GENOMIC DNA]</scope>
    <source>
        <strain evidence="1">ISS534</strain>
    </source>
</reference>
<keyword evidence="2" id="KW-1185">Reference proteome</keyword>
<dbReference type="Proteomes" id="UP001558632">
    <property type="component" value="Unassembled WGS sequence"/>
</dbReference>
<dbReference type="InterPro" id="IPR040415">
    <property type="entry name" value="SETD9"/>
</dbReference>
<gene>
    <name evidence="1" type="ORF">TSPI_06562</name>
</gene>
<evidence type="ECO:0000313" key="2">
    <source>
        <dbReference type="Proteomes" id="UP001558632"/>
    </source>
</evidence>
<protein>
    <submittedName>
        <fullName evidence="1">SET domain-containing protein</fullName>
    </submittedName>
</protein>
<accession>A0ABR3L0S0</accession>
<dbReference type="EMBL" id="JBEUSY010000004">
    <property type="protein sequence ID" value="KAL1246428.1"/>
    <property type="molecule type" value="Genomic_DNA"/>
</dbReference>
<dbReference type="PANTHER" id="PTHR33524:SF2">
    <property type="entry name" value="SET DOMAIN-CONTAINING PROTEIN 9"/>
    <property type="match status" value="1"/>
</dbReference>
<comment type="caution">
    <text evidence="1">The sequence shown here is derived from an EMBL/GenBank/DDBJ whole genome shotgun (WGS) entry which is preliminary data.</text>
</comment>
<sequence length="306" mass="35019">MVSILLRTADDDLSAIYLLQRILHATVEAIALRRSRLVSRLNEMTIQRMELLRQTLPFGRCLWSAKPKRKQLNDNDTTPIATTRRWNANGKARDDKASVEDLANCNVIQESQIQAKVDDSTFVDRILTLFHCFRTKLPSIKFETFGTDKLQQAAEEAIYEAFGFSIKKCNESVFVNKGKIYPNQIVCIYPGTVYSPQQTRLCTSCNKKYVYMCQDGTLVDANDTGVARLIYKSCTYRDRHSDSFYNDMTWMSSSPVNPLAVGQYVEYDCNGINVQAKELDLELNNVEAEQRDSCCSFRFDQNNLSR</sequence>
<name>A0ABR3L0S0_TRISP</name>
<proteinExistence type="predicted"/>